<evidence type="ECO:0000313" key="3">
    <source>
        <dbReference type="Proteomes" id="UP000078550"/>
    </source>
</evidence>
<protein>
    <submittedName>
        <fullName evidence="2">Uncharacterized protein</fullName>
    </submittedName>
</protein>
<dbReference type="Proteomes" id="UP000078550">
    <property type="component" value="Unassembled WGS sequence"/>
</dbReference>
<evidence type="ECO:0000313" key="2">
    <source>
        <dbReference type="EMBL" id="SBT32522.1"/>
    </source>
</evidence>
<name>A0A1A8YLS6_PLAOA</name>
<evidence type="ECO:0000313" key="4">
    <source>
        <dbReference type="Proteomes" id="UP000078555"/>
    </source>
</evidence>
<organism evidence="2 3">
    <name type="scientific">Plasmodium ovale wallikeri</name>
    <dbReference type="NCBI Taxonomy" id="864142"/>
    <lineage>
        <taxon>Eukaryota</taxon>
        <taxon>Sar</taxon>
        <taxon>Alveolata</taxon>
        <taxon>Apicomplexa</taxon>
        <taxon>Aconoidasida</taxon>
        <taxon>Haemosporida</taxon>
        <taxon>Plasmodiidae</taxon>
        <taxon>Plasmodium</taxon>
        <taxon>Plasmodium (Plasmodium)</taxon>
    </lineage>
</organism>
<evidence type="ECO:0000313" key="1">
    <source>
        <dbReference type="EMBL" id="SBT31978.1"/>
    </source>
</evidence>
<reference evidence="2" key="2">
    <citation type="submission" date="2016-05" db="EMBL/GenBank/DDBJ databases">
        <authorList>
            <person name="Lavstsen T."/>
            <person name="Jespersen J.S."/>
        </authorList>
    </citation>
    <scope>NUCLEOTIDE SEQUENCE [LARGE SCALE GENOMIC DNA]</scope>
</reference>
<dbReference type="AlphaFoldDB" id="A0A1A8YLS6"/>
<proteinExistence type="predicted"/>
<gene>
    <name evidence="1" type="ORF">POVWA1_009840</name>
    <name evidence="2" type="ORF">POVWA2_010050</name>
</gene>
<dbReference type="EMBL" id="FLRE01000038">
    <property type="protein sequence ID" value="SBT32522.1"/>
    <property type="molecule type" value="Genomic_DNA"/>
</dbReference>
<sequence>MYSMDTSLQWKSSAGLCLNEESYAIRYGEKAENTDNVAKMEKNQNRDNSKTEIMEFLVCTCNVINHLDK</sequence>
<accession>A0A1A8YLS6</accession>
<reference evidence="3 4" key="1">
    <citation type="submission" date="2016-05" db="EMBL/GenBank/DDBJ databases">
        <authorList>
            <person name="Naeem Raeece"/>
        </authorList>
    </citation>
    <scope>NUCLEOTIDE SEQUENCE [LARGE SCALE GENOMIC DNA]</scope>
</reference>
<keyword evidence="4" id="KW-1185">Reference proteome</keyword>
<dbReference type="EMBL" id="FLRD01000030">
    <property type="protein sequence ID" value="SBT31978.1"/>
    <property type="molecule type" value="Genomic_DNA"/>
</dbReference>
<dbReference type="Proteomes" id="UP000078555">
    <property type="component" value="Unassembled WGS sequence"/>
</dbReference>